<dbReference type="InterPro" id="IPR006119">
    <property type="entry name" value="Resolv_N"/>
</dbReference>
<dbReference type="Pfam" id="PF00239">
    <property type="entry name" value="Resolvase"/>
    <property type="match status" value="1"/>
</dbReference>
<sequence>MATATLSRPQSARTITPRDLISVGKAAAILGVSTQTIRDMLSRGELEGFTLTSGHRRLSRRTVLAAGGFDTGEDIEREKVIVYCRVSTHRQSSEKKTGDSDLGRQIKRLEKVAREKYPDRELITIKDIGSGMNFEKPGLDRLISGLLSGEFRDAKLLVEHKDRLARWAVPIIEKIAEHAGVEIEYVEQSELGDEEMLVADLLAITTIFSAKLYSSRGSERRRKKLSPEFVNRATQLLNDGLTLAGVSKQLELEGFRDEKGEAVGHNVINCQIAQPLNKLQRIIPGKETPVQRYIRENTEEKPLNYRVKTTDLYADYVQWCKREKVTPVSKYRLTSNLPNKVSRVGYLKGIIVKGKNLHTTVKVVKENARTTYTNEMLKKFCEQHGLSFSHARQKMQIR</sequence>
<accession>A0A517U1Y1</accession>
<dbReference type="GO" id="GO:0003677">
    <property type="term" value="F:DNA binding"/>
    <property type="evidence" value="ECO:0007669"/>
    <property type="project" value="InterPro"/>
</dbReference>
<dbReference type="KEGG" id="llh:I41_38250"/>
<dbReference type="PANTHER" id="PTHR36172:SF1">
    <property type="entry name" value="RESOLVASE-RELATED"/>
    <property type="match status" value="1"/>
</dbReference>
<dbReference type="Proteomes" id="UP000317909">
    <property type="component" value="Chromosome"/>
</dbReference>
<name>A0A517U1Y1_9BACT</name>
<gene>
    <name evidence="2" type="ORF">I41_38250</name>
</gene>
<dbReference type="GO" id="GO:0000150">
    <property type="term" value="F:DNA strand exchange activity"/>
    <property type="evidence" value="ECO:0007669"/>
    <property type="project" value="InterPro"/>
</dbReference>
<dbReference type="PROSITE" id="PS51736">
    <property type="entry name" value="RECOMBINASES_3"/>
    <property type="match status" value="1"/>
</dbReference>
<dbReference type="SUPFAM" id="SSF53041">
    <property type="entry name" value="Resolvase-like"/>
    <property type="match status" value="1"/>
</dbReference>
<keyword evidence="3" id="KW-1185">Reference proteome</keyword>
<dbReference type="InterPro" id="IPR048046">
    <property type="entry name" value="Transpos_IS607"/>
</dbReference>
<evidence type="ECO:0000259" key="1">
    <source>
        <dbReference type="PROSITE" id="PS51736"/>
    </source>
</evidence>
<organism evidence="2 3">
    <name type="scientific">Lacipirellula limnantheis</name>
    <dbReference type="NCBI Taxonomy" id="2528024"/>
    <lineage>
        <taxon>Bacteria</taxon>
        <taxon>Pseudomonadati</taxon>
        <taxon>Planctomycetota</taxon>
        <taxon>Planctomycetia</taxon>
        <taxon>Pirellulales</taxon>
        <taxon>Lacipirellulaceae</taxon>
        <taxon>Lacipirellula</taxon>
    </lineage>
</organism>
<evidence type="ECO:0000313" key="3">
    <source>
        <dbReference type="Proteomes" id="UP000317909"/>
    </source>
</evidence>
<proteinExistence type="predicted"/>
<protein>
    <recommendedName>
        <fullName evidence="1">Resolvase/invertase-type recombinase catalytic domain-containing protein</fullName>
    </recommendedName>
</protein>
<feature type="domain" description="Resolvase/invertase-type recombinase catalytic" evidence="1">
    <location>
        <begin position="79"/>
        <end position="232"/>
    </location>
</feature>
<dbReference type="SMART" id="SM00857">
    <property type="entry name" value="Resolvase"/>
    <property type="match status" value="1"/>
</dbReference>
<dbReference type="RefSeq" id="WP_145434343.1">
    <property type="nucleotide sequence ID" value="NZ_CP036339.1"/>
</dbReference>
<dbReference type="InterPro" id="IPR036162">
    <property type="entry name" value="Resolvase-like_N_sf"/>
</dbReference>
<reference evidence="2 3" key="1">
    <citation type="submission" date="2019-02" db="EMBL/GenBank/DDBJ databases">
        <title>Deep-cultivation of Planctomycetes and their phenomic and genomic characterization uncovers novel biology.</title>
        <authorList>
            <person name="Wiegand S."/>
            <person name="Jogler M."/>
            <person name="Boedeker C."/>
            <person name="Pinto D."/>
            <person name="Vollmers J."/>
            <person name="Rivas-Marin E."/>
            <person name="Kohn T."/>
            <person name="Peeters S.H."/>
            <person name="Heuer A."/>
            <person name="Rast P."/>
            <person name="Oberbeckmann S."/>
            <person name="Bunk B."/>
            <person name="Jeske O."/>
            <person name="Meyerdierks A."/>
            <person name="Storesund J.E."/>
            <person name="Kallscheuer N."/>
            <person name="Luecker S."/>
            <person name="Lage O.M."/>
            <person name="Pohl T."/>
            <person name="Merkel B.J."/>
            <person name="Hornburger P."/>
            <person name="Mueller R.-W."/>
            <person name="Bruemmer F."/>
            <person name="Labrenz M."/>
            <person name="Spormann A.M."/>
            <person name="Op den Camp H."/>
            <person name="Overmann J."/>
            <person name="Amann R."/>
            <person name="Jetten M.S.M."/>
            <person name="Mascher T."/>
            <person name="Medema M.H."/>
            <person name="Devos D.P."/>
            <person name="Kaster A.-K."/>
            <person name="Ovreas L."/>
            <person name="Rohde M."/>
            <person name="Galperin M.Y."/>
            <person name="Jogler C."/>
        </authorList>
    </citation>
    <scope>NUCLEOTIDE SEQUENCE [LARGE SCALE GENOMIC DNA]</scope>
    <source>
        <strain evidence="2 3">I41</strain>
    </source>
</reference>
<dbReference type="Gene3D" id="3.40.50.1390">
    <property type="entry name" value="Resolvase, N-terminal catalytic domain"/>
    <property type="match status" value="1"/>
</dbReference>
<dbReference type="OrthoDB" id="284280at2"/>
<dbReference type="PANTHER" id="PTHR36172">
    <property type="match status" value="1"/>
</dbReference>
<dbReference type="InterPro" id="IPR051491">
    <property type="entry name" value="Recombinase/Transposase-rel"/>
</dbReference>
<dbReference type="EMBL" id="CP036339">
    <property type="protein sequence ID" value="QDT74628.1"/>
    <property type="molecule type" value="Genomic_DNA"/>
</dbReference>
<dbReference type="AlphaFoldDB" id="A0A517U1Y1"/>
<dbReference type="NCBIfam" id="NF033518">
    <property type="entry name" value="transpos_IS607"/>
    <property type="match status" value="1"/>
</dbReference>
<evidence type="ECO:0000313" key="2">
    <source>
        <dbReference type="EMBL" id="QDT74628.1"/>
    </source>
</evidence>
<dbReference type="Gene3D" id="1.10.287.2170">
    <property type="match status" value="1"/>
</dbReference>